<accession>A0ABQ5IQE1</accession>
<keyword evidence="3" id="KW-1185">Reference proteome</keyword>
<keyword evidence="1" id="KW-0175">Coiled coil</keyword>
<evidence type="ECO:0000313" key="2">
    <source>
        <dbReference type="EMBL" id="GJU02475.1"/>
    </source>
</evidence>
<sequence length="180" mass="20638">MAQENLRSLWGNTSGYGYSYKKDPKIVNEYSWSDSDESAYEEINKSCLMAFGSQKVYLNPSGSNKALNIDDLHNNNFELIELNNDYIREIKALMGEKHSLQQENNKLANRAKELEIEFDETKGIKTKEVVEPCLSYEKLTHVVDPVKDDVLRLQDEALSFSNFKKSSDTLDHMLSQQKSS</sequence>
<feature type="coiled-coil region" evidence="1">
    <location>
        <begin position="83"/>
        <end position="124"/>
    </location>
</feature>
<gene>
    <name evidence="2" type="ORF">Tco_1112813</name>
</gene>
<proteinExistence type="predicted"/>
<evidence type="ECO:0000256" key="1">
    <source>
        <dbReference type="SAM" id="Coils"/>
    </source>
</evidence>
<organism evidence="2 3">
    <name type="scientific">Tanacetum coccineum</name>
    <dbReference type="NCBI Taxonomy" id="301880"/>
    <lineage>
        <taxon>Eukaryota</taxon>
        <taxon>Viridiplantae</taxon>
        <taxon>Streptophyta</taxon>
        <taxon>Embryophyta</taxon>
        <taxon>Tracheophyta</taxon>
        <taxon>Spermatophyta</taxon>
        <taxon>Magnoliopsida</taxon>
        <taxon>eudicotyledons</taxon>
        <taxon>Gunneridae</taxon>
        <taxon>Pentapetalae</taxon>
        <taxon>asterids</taxon>
        <taxon>campanulids</taxon>
        <taxon>Asterales</taxon>
        <taxon>Asteraceae</taxon>
        <taxon>Asteroideae</taxon>
        <taxon>Anthemideae</taxon>
        <taxon>Anthemidinae</taxon>
        <taxon>Tanacetum</taxon>
    </lineage>
</organism>
<dbReference type="Proteomes" id="UP001151760">
    <property type="component" value="Unassembled WGS sequence"/>
</dbReference>
<reference evidence="2" key="1">
    <citation type="journal article" date="2022" name="Int. J. Mol. Sci.">
        <title>Draft Genome of Tanacetum Coccineum: Genomic Comparison of Closely Related Tanacetum-Family Plants.</title>
        <authorList>
            <person name="Yamashiro T."/>
            <person name="Shiraishi A."/>
            <person name="Nakayama K."/>
            <person name="Satake H."/>
        </authorList>
    </citation>
    <scope>NUCLEOTIDE SEQUENCE</scope>
</reference>
<evidence type="ECO:0000313" key="3">
    <source>
        <dbReference type="Proteomes" id="UP001151760"/>
    </source>
</evidence>
<comment type="caution">
    <text evidence="2">The sequence shown here is derived from an EMBL/GenBank/DDBJ whole genome shotgun (WGS) entry which is preliminary data.</text>
</comment>
<dbReference type="EMBL" id="BQNB010021063">
    <property type="protein sequence ID" value="GJU02475.1"/>
    <property type="molecule type" value="Genomic_DNA"/>
</dbReference>
<name>A0ABQ5IQE1_9ASTR</name>
<reference evidence="2" key="2">
    <citation type="submission" date="2022-01" db="EMBL/GenBank/DDBJ databases">
        <authorList>
            <person name="Yamashiro T."/>
            <person name="Shiraishi A."/>
            <person name="Satake H."/>
            <person name="Nakayama K."/>
        </authorList>
    </citation>
    <scope>NUCLEOTIDE SEQUENCE</scope>
</reference>
<protein>
    <submittedName>
        <fullName evidence="2">Uncharacterized protein</fullName>
    </submittedName>
</protein>